<proteinExistence type="predicted"/>
<dbReference type="PANTHER" id="PTHR45639">
    <property type="entry name" value="HSC70CB, ISOFORM G-RELATED"/>
    <property type="match status" value="1"/>
</dbReference>
<keyword evidence="2" id="KW-0067">ATP-binding</keyword>
<name>A0AAN8T1G0_SOLBU</name>
<organism evidence="4 5">
    <name type="scientific">Solanum bulbocastanum</name>
    <name type="common">Wild potato</name>
    <dbReference type="NCBI Taxonomy" id="147425"/>
    <lineage>
        <taxon>Eukaryota</taxon>
        <taxon>Viridiplantae</taxon>
        <taxon>Streptophyta</taxon>
        <taxon>Embryophyta</taxon>
        <taxon>Tracheophyta</taxon>
        <taxon>Spermatophyta</taxon>
        <taxon>Magnoliopsida</taxon>
        <taxon>eudicotyledons</taxon>
        <taxon>Gunneridae</taxon>
        <taxon>Pentapetalae</taxon>
        <taxon>asterids</taxon>
        <taxon>lamiids</taxon>
        <taxon>Solanales</taxon>
        <taxon>Solanaceae</taxon>
        <taxon>Solanoideae</taxon>
        <taxon>Solaneae</taxon>
        <taxon>Solanum</taxon>
    </lineage>
</organism>
<dbReference type="PANTHER" id="PTHR45639:SF4">
    <property type="entry name" value="HSC70CB, ISOFORM G"/>
    <property type="match status" value="1"/>
</dbReference>
<feature type="compositionally biased region" description="Basic and acidic residues" evidence="3">
    <location>
        <begin position="90"/>
        <end position="100"/>
    </location>
</feature>
<evidence type="ECO:0000256" key="1">
    <source>
        <dbReference type="ARBA" id="ARBA00022741"/>
    </source>
</evidence>
<dbReference type="Proteomes" id="UP001371456">
    <property type="component" value="Unassembled WGS sequence"/>
</dbReference>
<sequence length="183" mass="20139">MLSPTFKVQELWINETFPIPISLPWEGPAPVAQNGASGNHQLTILFSKANPIPSVAKLKVKVHLSIYGIVSIDSITLMEEEEVEVPVVKETTKEPAKMETDEASVDDAPSTTSETDETDAKVEAPKKKVKKTSLPVTEIVYDALSAVDVQKANAKEFEIALQDRVMEETKDKKNVVLSPMFMT</sequence>
<dbReference type="Gene3D" id="2.60.34.10">
    <property type="entry name" value="Substrate Binding Domain Of DNAk, Chain A, domain 1"/>
    <property type="match status" value="1"/>
</dbReference>
<evidence type="ECO:0000313" key="4">
    <source>
        <dbReference type="EMBL" id="KAK6776003.1"/>
    </source>
</evidence>
<dbReference type="GO" id="GO:0140662">
    <property type="term" value="F:ATP-dependent protein folding chaperone"/>
    <property type="evidence" value="ECO:0007669"/>
    <property type="project" value="InterPro"/>
</dbReference>
<evidence type="ECO:0000313" key="5">
    <source>
        <dbReference type="Proteomes" id="UP001371456"/>
    </source>
</evidence>
<dbReference type="GO" id="GO:0005634">
    <property type="term" value="C:nucleus"/>
    <property type="evidence" value="ECO:0007669"/>
    <property type="project" value="TreeGrafter"/>
</dbReference>
<dbReference type="GO" id="GO:0005524">
    <property type="term" value="F:ATP binding"/>
    <property type="evidence" value="ECO:0007669"/>
    <property type="project" value="UniProtKB-KW"/>
</dbReference>
<feature type="region of interest" description="Disordered" evidence="3">
    <location>
        <begin position="86"/>
        <end position="124"/>
    </location>
</feature>
<keyword evidence="5" id="KW-1185">Reference proteome</keyword>
<protein>
    <submittedName>
        <fullName evidence="4">Uncharacterized protein</fullName>
    </submittedName>
</protein>
<keyword evidence="1" id="KW-0547">Nucleotide-binding</keyword>
<dbReference type="AlphaFoldDB" id="A0AAN8T1G0"/>
<dbReference type="InterPro" id="IPR029047">
    <property type="entry name" value="HSP70_peptide-bd_sf"/>
</dbReference>
<comment type="caution">
    <text evidence="4">The sequence shown here is derived from an EMBL/GenBank/DDBJ whole genome shotgun (WGS) entry which is preliminary data.</text>
</comment>
<dbReference type="GO" id="GO:0005829">
    <property type="term" value="C:cytosol"/>
    <property type="evidence" value="ECO:0007669"/>
    <property type="project" value="TreeGrafter"/>
</dbReference>
<evidence type="ECO:0000256" key="2">
    <source>
        <dbReference type="ARBA" id="ARBA00022840"/>
    </source>
</evidence>
<accession>A0AAN8T1G0</accession>
<evidence type="ECO:0000256" key="3">
    <source>
        <dbReference type="SAM" id="MobiDB-lite"/>
    </source>
</evidence>
<reference evidence="4 5" key="1">
    <citation type="submission" date="2024-02" db="EMBL/GenBank/DDBJ databases">
        <title>de novo genome assembly of Solanum bulbocastanum strain 11H21.</title>
        <authorList>
            <person name="Hosaka A.J."/>
        </authorList>
    </citation>
    <scope>NUCLEOTIDE SEQUENCE [LARGE SCALE GENOMIC DNA]</scope>
    <source>
        <tissue evidence="4">Young leaves</tissue>
    </source>
</reference>
<gene>
    <name evidence="4" type="ORF">RDI58_027004</name>
</gene>
<dbReference type="InterPro" id="IPR013126">
    <property type="entry name" value="Hsp_70_fam"/>
</dbReference>
<dbReference type="EMBL" id="JBANQN010000011">
    <property type="protein sequence ID" value="KAK6776003.1"/>
    <property type="molecule type" value="Genomic_DNA"/>
</dbReference>